<dbReference type="GO" id="GO:0003700">
    <property type="term" value="F:DNA-binding transcription factor activity"/>
    <property type="evidence" value="ECO:0007669"/>
    <property type="project" value="InterPro"/>
</dbReference>
<evidence type="ECO:0000313" key="6">
    <source>
        <dbReference type="EMBL" id="CDZ77117.1"/>
    </source>
</evidence>
<keyword evidence="7" id="KW-1185">Reference proteome</keyword>
<dbReference type="SUPFAM" id="SSF53850">
    <property type="entry name" value="Periplasmic binding protein-like II"/>
    <property type="match status" value="1"/>
</dbReference>
<dbReference type="PANTHER" id="PTHR30126:SF40">
    <property type="entry name" value="HTH-TYPE TRANSCRIPTIONAL REGULATOR GLTR"/>
    <property type="match status" value="1"/>
</dbReference>
<evidence type="ECO:0000256" key="1">
    <source>
        <dbReference type="ARBA" id="ARBA00009437"/>
    </source>
</evidence>
<dbReference type="PRINTS" id="PR00039">
    <property type="entry name" value="HTHLYSR"/>
</dbReference>
<dbReference type="InterPro" id="IPR036388">
    <property type="entry name" value="WH-like_DNA-bd_sf"/>
</dbReference>
<evidence type="ECO:0000256" key="2">
    <source>
        <dbReference type="ARBA" id="ARBA00023015"/>
    </source>
</evidence>
<dbReference type="AlphaFoldDB" id="A0A078KVT5"/>
<dbReference type="GO" id="GO:0000976">
    <property type="term" value="F:transcription cis-regulatory region binding"/>
    <property type="evidence" value="ECO:0007669"/>
    <property type="project" value="TreeGrafter"/>
</dbReference>
<dbReference type="STRING" id="1034943.BN59_01399"/>
<gene>
    <name evidence="6" type="primary">gltC_1</name>
    <name evidence="6" type="ORF">BN59_01399</name>
</gene>
<keyword evidence="2" id="KW-0805">Transcription regulation</keyword>
<dbReference type="Gene3D" id="1.10.10.10">
    <property type="entry name" value="Winged helix-like DNA-binding domain superfamily/Winged helix DNA-binding domain"/>
    <property type="match status" value="1"/>
</dbReference>
<dbReference type="Pfam" id="PF00126">
    <property type="entry name" value="HTH_1"/>
    <property type="match status" value="1"/>
</dbReference>
<keyword evidence="3" id="KW-0238">DNA-binding</keyword>
<evidence type="ECO:0000256" key="3">
    <source>
        <dbReference type="ARBA" id="ARBA00023125"/>
    </source>
</evidence>
<dbReference type="InterPro" id="IPR005119">
    <property type="entry name" value="LysR_subst-bd"/>
</dbReference>
<evidence type="ECO:0000259" key="5">
    <source>
        <dbReference type="PROSITE" id="PS50931"/>
    </source>
</evidence>
<keyword evidence="4" id="KW-0804">Transcription</keyword>
<comment type="similarity">
    <text evidence="1">Belongs to the LysR transcriptional regulatory family.</text>
</comment>
<protein>
    <submittedName>
        <fullName evidence="6">HTH-type transcriptional regulator GltC</fullName>
    </submittedName>
</protein>
<dbReference type="RefSeq" id="WP_043873519.1">
    <property type="nucleotide sequence ID" value="NZ_CCVW01000001.1"/>
</dbReference>
<proteinExistence type="inferred from homology"/>
<name>A0A078KVT5_9GAMM</name>
<dbReference type="PANTHER" id="PTHR30126">
    <property type="entry name" value="HTH-TYPE TRANSCRIPTIONAL REGULATOR"/>
    <property type="match status" value="1"/>
</dbReference>
<dbReference type="Pfam" id="PF03466">
    <property type="entry name" value="LysR_substrate"/>
    <property type="match status" value="1"/>
</dbReference>
<dbReference type="EMBL" id="CCSB01000001">
    <property type="protein sequence ID" value="CDZ77117.1"/>
    <property type="molecule type" value="Genomic_DNA"/>
</dbReference>
<accession>A0A078KVT5</accession>
<sequence length="299" mass="33761">MNISDLKSFLAVIEYHSITLAAKALHVTQSSISKRIQKLENEVKARLFIMQGSRITLTPAGKNLVPYARQIVASHHGLIHSIKEENSESQQSLTIGASIYVSHYVLPAFIYHLQESRPTLKIHLRTMSEKDMADYLNYGLIDLALCPVQKTLPNILLSAPMWQEKLKAVAAKVHPLSRARHTIELSELAQYPAILTEGGVYLRDVVDDLFHEQNVPLKLGMGVSTIDAIKSLVSYGIGWSFMQERLCGDPLKIINVAGVDMIMNFHWAYLKKREDERTIKDFIGCLGDWLKKDSFCKLF</sequence>
<feature type="domain" description="HTH lysR-type" evidence="5">
    <location>
        <begin position="1"/>
        <end position="58"/>
    </location>
</feature>
<dbReference type="FunFam" id="1.10.10.10:FF:000001">
    <property type="entry name" value="LysR family transcriptional regulator"/>
    <property type="match status" value="1"/>
</dbReference>
<dbReference type="InterPro" id="IPR000847">
    <property type="entry name" value="LysR_HTH_N"/>
</dbReference>
<dbReference type="OrthoDB" id="9785745at2"/>
<dbReference type="Proteomes" id="UP000044071">
    <property type="component" value="Unassembled WGS sequence"/>
</dbReference>
<dbReference type="PROSITE" id="PS50931">
    <property type="entry name" value="HTH_LYSR"/>
    <property type="match status" value="1"/>
</dbReference>
<organism evidence="6 7">
    <name type="scientific">Legionella massiliensis</name>
    <dbReference type="NCBI Taxonomy" id="1034943"/>
    <lineage>
        <taxon>Bacteria</taxon>
        <taxon>Pseudomonadati</taxon>
        <taxon>Pseudomonadota</taxon>
        <taxon>Gammaproteobacteria</taxon>
        <taxon>Legionellales</taxon>
        <taxon>Legionellaceae</taxon>
        <taxon>Legionella</taxon>
    </lineage>
</organism>
<dbReference type="CDD" id="cd05466">
    <property type="entry name" value="PBP2_LTTR_substrate"/>
    <property type="match status" value="1"/>
</dbReference>
<evidence type="ECO:0000313" key="7">
    <source>
        <dbReference type="Proteomes" id="UP000044071"/>
    </source>
</evidence>
<dbReference type="Gene3D" id="3.40.190.290">
    <property type="match status" value="1"/>
</dbReference>
<dbReference type="SUPFAM" id="SSF46785">
    <property type="entry name" value="Winged helix' DNA-binding domain"/>
    <property type="match status" value="1"/>
</dbReference>
<evidence type="ECO:0000256" key="4">
    <source>
        <dbReference type="ARBA" id="ARBA00023163"/>
    </source>
</evidence>
<dbReference type="InterPro" id="IPR036390">
    <property type="entry name" value="WH_DNA-bd_sf"/>
</dbReference>
<dbReference type="eggNOG" id="COG0583">
    <property type="taxonomic scope" value="Bacteria"/>
</dbReference>
<reference evidence="6 7" key="1">
    <citation type="submission" date="2014-06" db="EMBL/GenBank/DDBJ databases">
        <authorList>
            <person name="Urmite Genomes Urmite Genomes"/>
        </authorList>
    </citation>
    <scope>NUCLEOTIDE SEQUENCE [LARGE SCALE GENOMIC DNA]</scope>
</reference>